<reference evidence="1" key="1">
    <citation type="submission" date="2015-07" db="EMBL/GenBank/DDBJ databases">
        <title>MeaNS - Measles Nucleotide Surveillance Program.</title>
        <authorList>
            <person name="Tran T."/>
            <person name="Druce J."/>
        </authorList>
    </citation>
    <scope>NUCLEOTIDE SEQUENCE</scope>
    <source>
        <strain evidence="1">UCB-OBI-ISO-001</strain>
        <tissue evidence="1">Gonad</tissue>
    </source>
</reference>
<gene>
    <name evidence="1" type="ORF">OCBIM_22003505mg</name>
</gene>
<accession>A0A0L8HX67</accession>
<dbReference type="EMBL" id="KQ417089">
    <property type="protein sequence ID" value="KOF93802.1"/>
    <property type="molecule type" value="Genomic_DNA"/>
</dbReference>
<protein>
    <submittedName>
        <fullName evidence="1">Uncharacterized protein</fullName>
    </submittedName>
</protein>
<dbReference type="AlphaFoldDB" id="A0A0L8HX67"/>
<organism evidence="1">
    <name type="scientific">Octopus bimaculoides</name>
    <name type="common">California two-spotted octopus</name>
    <dbReference type="NCBI Taxonomy" id="37653"/>
    <lineage>
        <taxon>Eukaryota</taxon>
        <taxon>Metazoa</taxon>
        <taxon>Spiralia</taxon>
        <taxon>Lophotrochozoa</taxon>
        <taxon>Mollusca</taxon>
        <taxon>Cephalopoda</taxon>
        <taxon>Coleoidea</taxon>
        <taxon>Octopodiformes</taxon>
        <taxon>Octopoda</taxon>
        <taxon>Incirrata</taxon>
        <taxon>Octopodidae</taxon>
        <taxon>Octopus</taxon>
    </lineage>
</organism>
<proteinExistence type="predicted"/>
<evidence type="ECO:0000313" key="1">
    <source>
        <dbReference type="EMBL" id="KOF93802.1"/>
    </source>
</evidence>
<name>A0A0L8HX67_OCTBM</name>
<sequence>MSVLNFVNARSHRSFVSSSGSPLISLIRYFRGSMGAVKEIHSECVSAYF</sequence>